<gene>
    <name evidence="2" type="ORF">GCM10012280_09110</name>
</gene>
<feature type="transmembrane region" description="Helical" evidence="1">
    <location>
        <begin position="6"/>
        <end position="28"/>
    </location>
</feature>
<name>A0A917ZFN3_9ACTN</name>
<dbReference type="EMBL" id="BMMS01000003">
    <property type="protein sequence ID" value="GGO82460.1"/>
    <property type="molecule type" value="Genomic_DNA"/>
</dbReference>
<keyword evidence="1" id="KW-1133">Transmembrane helix</keyword>
<dbReference type="RefSeq" id="WP_189130202.1">
    <property type="nucleotide sequence ID" value="NZ_BMMS01000003.1"/>
</dbReference>
<organism evidence="2 3">
    <name type="scientific">Wenjunlia tyrosinilytica</name>
    <dbReference type="NCBI Taxonomy" id="1544741"/>
    <lineage>
        <taxon>Bacteria</taxon>
        <taxon>Bacillati</taxon>
        <taxon>Actinomycetota</taxon>
        <taxon>Actinomycetes</taxon>
        <taxon>Kitasatosporales</taxon>
        <taxon>Streptomycetaceae</taxon>
        <taxon>Wenjunlia</taxon>
    </lineage>
</organism>
<evidence type="ECO:0000256" key="1">
    <source>
        <dbReference type="SAM" id="Phobius"/>
    </source>
</evidence>
<keyword evidence="3" id="KW-1185">Reference proteome</keyword>
<evidence type="ECO:0000313" key="3">
    <source>
        <dbReference type="Proteomes" id="UP000641932"/>
    </source>
</evidence>
<dbReference type="Proteomes" id="UP000641932">
    <property type="component" value="Unassembled WGS sequence"/>
</dbReference>
<reference evidence="2" key="2">
    <citation type="submission" date="2020-09" db="EMBL/GenBank/DDBJ databases">
        <authorList>
            <person name="Sun Q."/>
            <person name="Zhou Y."/>
        </authorList>
    </citation>
    <scope>NUCLEOTIDE SEQUENCE</scope>
    <source>
        <strain evidence="2">CGMCC 4.7201</strain>
    </source>
</reference>
<proteinExistence type="predicted"/>
<dbReference type="AlphaFoldDB" id="A0A917ZFN3"/>
<comment type="caution">
    <text evidence="2">The sequence shown here is derived from an EMBL/GenBank/DDBJ whole genome shotgun (WGS) entry which is preliminary data.</text>
</comment>
<protein>
    <submittedName>
        <fullName evidence="2">Uncharacterized protein</fullName>
    </submittedName>
</protein>
<accession>A0A917ZFN3</accession>
<keyword evidence="1" id="KW-0812">Transmembrane</keyword>
<reference evidence="2" key="1">
    <citation type="journal article" date="2014" name="Int. J. Syst. Evol. Microbiol.">
        <title>Complete genome sequence of Corynebacterium casei LMG S-19264T (=DSM 44701T), isolated from a smear-ripened cheese.</title>
        <authorList>
            <consortium name="US DOE Joint Genome Institute (JGI-PGF)"/>
            <person name="Walter F."/>
            <person name="Albersmeier A."/>
            <person name="Kalinowski J."/>
            <person name="Ruckert C."/>
        </authorList>
    </citation>
    <scope>NUCLEOTIDE SEQUENCE</scope>
    <source>
        <strain evidence="2">CGMCC 4.7201</strain>
    </source>
</reference>
<sequence length="46" mass="5044">MSAFHIFLYVMAAIGGLCLFAGGLLPLFDFFGAERAERAGESRHRP</sequence>
<evidence type="ECO:0000313" key="2">
    <source>
        <dbReference type="EMBL" id="GGO82460.1"/>
    </source>
</evidence>
<keyword evidence="1" id="KW-0472">Membrane</keyword>